<name>A0ABQ3CNW8_9ACTN</name>
<accession>A0ABQ3CNW8</accession>
<feature type="compositionally biased region" description="Polar residues" evidence="1">
    <location>
        <begin position="18"/>
        <end position="28"/>
    </location>
</feature>
<sequence>MEREFVYDGNGRERATDSLRTSRSPQADTTMLLPPRLEEHAYQVYDWVLENGEVDYAAMAPALGLGPGELRNAVETLVDWRLLRELPDRSAIVAARPDAALAEAMLPLENAITRYRLEVSRTRDEFDRLMSIYLVAGDHSATEPLTCADDLHDALSGLAGSCTREVLVANPGKDPVPRALRQALWGEMRPRAEVCDGVRVRVMYQHSSRRDATTRAHTSAARRAAAEVRTVGELHDRIVVFDRQVAVLIGDGVQGSVVIREASVVDFLARVFDRSWEQGLDFAGEAGRQHEVRELADSVQQDIVRLLVQGMRDEEIARRLDISVRTCRRHIAKVMERLRSESRFQAGYLLRKRGWEFLINSSDDRAGDVG</sequence>
<dbReference type="Gene3D" id="3.30.870.10">
    <property type="entry name" value="Endonuclease Chain A"/>
    <property type="match status" value="1"/>
</dbReference>
<keyword evidence="4" id="KW-1185">Reference proteome</keyword>
<evidence type="ECO:0000313" key="3">
    <source>
        <dbReference type="EMBL" id="GHA34073.1"/>
    </source>
</evidence>
<dbReference type="InterPro" id="IPR000792">
    <property type="entry name" value="Tscrpt_reg_LuxR_C"/>
</dbReference>
<dbReference type="PRINTS" id="PR00038">
    <property type="entry name" value="HTHLUXR"/>
</dbReference>
<feature type="compositionally biased region" description="Basic and acidic residues" evidence="1">
    <location>
        <begin position="1"/>
        <end position="17"/>
    </location>
</feature>
<dbReference type="InterPro" id="IPR036388">
    <property type="entry name" value="WH-like_DNA-bd_sf"/>
</dbReference>
<protein>
    <recommendedName>
        <fullName evidence="2">HTH luxR-type domain-containing protein</fullName>
    </recommendedName>
</protein>
<feature type="region of interest" description="Disordered" evidence="1">
    <location>
        <begin position="1"/>
        <end position="28"/>
    </location>
</feature>
<dbReference type="RefSeq" id="WP_189888437.1">
    <property type="nucleotide sequence ID" value="NZ_BMVN01000014.1"/>
</dbReference>
<dbReference type="PANTHER" id="PTHR34293">
    <property type="entry name" value="HTH-TYPE TRANSCRIPTIONAL REGULATOR TRMBL2"/>
    <property type="match status" value="1"/>
</dbReference>
<dbReference type="PANTHER" id="PTHR34293:SF1">
    <property type="entry name" value="HTH-TYPE TRANSCRIPTIONAL REGULATOR TRMBL2"/>
    <property type="match status" value="1"/>
</dbReference>
<dbReference type="SUPFAM" id="SSF46894">
    <property type="entry name" value="C-terminal effector domain of the bipartite response regulators"/>
    <property type="match status" value="1"/>
</dbReference>
<dbReference type="Pfam" id="PF00196">
    <property type="entry name" value="GerE"/>
    <property type="match status" value="1"/>
</dbReference>
<dbReference type="SMART" id="SM00421">
    <property type="entry name" value="HTH_LUXR"/>
    <property type="match status" value="1"/>
</dbReference>
<dbReference type="SUPFAM" id="SSF56024">
    <property type="entry name" value="Phospholipase D/nuclease"/>
    <property type="match status" value="1"/>
</dbReference>
<dbReference type="Proteomes" id="UP000653644">
    <property type="component" value="Unassembled WGS sequence"/>
</dbReference>
<dbReference type="InterPro" id="IPR016032">
    <property type="entry name" value="Sig_transdc_resp-reg_C-effctor"/>
</dbReference>
<evidence type="ECO:0000259" key="2">
    <source>
        <dbReference type="PROSITE" id="PS50043"/>
    </source>
</evidence>
<dbReference type="CDD" id="cd06170">
    <property type="entry name" value="LuxR_C_like"/>
    <property type="match status" value="1"/>
</dbReference>
<reference evidence="4" key="1">
    <citation type="journal article" date="2019" name="Int. J. Syst. Evol. Microbiol.">
        <title>The Global Catalogue of Microorganisms (GCM) 10K type strain sequencing project: providing services to taxonomists for standard genome sequencing and annotation.</title>
        <authorList>
            <consortium name="The Broad Institute Genomics Platform"/>
            <consortium name="The Broad Institute Genome Sequencing Center for Infectious Disease"/>
            <person name="Wu L."/>
            <person name="Ma J."/>
        </authorList>
    </citation>
    <scope>NUCLEOTIDE SEQUENCE [LARGE SCALE GENOMIC DNA]</scope>
    <source>
        <strain evidence="4">JCM 4733</strain>
    </source>
</reference>
<evidence type="ECO:0000313" key="4">
    <source>
        <dbReference type="Proteomes" id="UP000653644"/>
    </source>
</evidence>
<dbReference type="PROSITE" id="PS50043">
    <property type="entry name" value="HTH_LUXR_2"/>
    <property type="match status" value="1"/>
</dbReference>
<dbReference type="EMBL" id="BMVN01000014">
    <property type="protein sequence ID" value="GHA34073.1"/>
    <property type="molecule type" value="Genomic_DNA"/>
</dbReference>
<organism evidence="3 4">
    <name type="scientific">Streptomyces canarius</name>
    <dbReference type="NCBI Taxonomy" id="285453"/>
    <lineage>
        <taxon>Bacteria</taxon>
        <taxon>Bacillati</taxon>
        <taxon>Actinomycetota</taxon>
        <taxon>Actinomycetes</taxon>
        <taxon>Kitasatosporales</taxon>
        <taxon>Streptomycetaceae</taxon>
        <taxon>Streptomyces</taxon>
    </lineage>
</organism>
<dbReference type="Gene3D" id="1.10.10.10">
    <property type="entry name" value="Winged helix-like DNA-binding domain superfamily/Winged helix DNA-binding domain"/>
    <property type="match status" value="1"/>
</dbReference>
<dbReference type="InterPro" id="IPR051797">
    <property type="entry name" value="TrmB-like"/>
</dbReference>
<evidence type="ECO:0000256" key="1">
    <source>
        <dbReference type="SAM" id="MobiDB-lite"/>
    </source>
</evidence>
<comment type="caution">
    <text evidence="3">The sequence shown here is derived from an EMBL/GenBank/DDBJ whole genome shotgun (WGS) entry which is preliminary data.</text>
</comment>
<feature type="domain" description="HTH luxR-type" evidence="2">
    <location>
        <begin position="292"/>
        <end position="354"/>
    </location>
</feature>
<proteinExistence type="predicted"/>
<gene>
    <name evidence="3" type="ORF">GCM10010345_43290</name>
</gene>